<organism evidence="1 2">
    <name type="scientific">Asanoa hainanensis</name>
    <dbReference type="NCBI Taxonomy" id="560556"/>
    <lineage>
        <taxon>Bacteria</taxon>
        <taxon>Bacillati</taxon>
        <taxon>Actinomycetota</taxon>
        <taxon>Actinomycetes</taxon>
        <taxon>Micromonosporales</taxon>
        <taxon>Micromonosporaceae</taxon>
        <taxon>Asanoa</taxon>
    </lineage>
</organism>
<dbReference type="Proteomes" id="UP000198362">
    <property type="component" value="Unassembled WGS sequence"/>
</dbReference>
<name>A0A239PGC1_9ACTN</name>
<dbReference type="RefSeq" id="WP_089255669.1">
    <property type="nucleotide sequence ID" value="NZ_FZPH01000030.1"/>
</dbReference>
<sequence length="44" mass="4624">MNDYLDDVSDPFELDVQIVTEGPATAALLSSTDDGCDTVKGSDC</sequence>
<dbReference type="OrthoDB" id="3696992at2"/>
<gene>
    <name evidence="1" type="ORF">SAMN05421812_13050</name>
</gene>
<dbReference type="InterPro" id="IPR027575">
    <property type="entry name" value="LD_lanti_pre"/>
</dbReference>
<evidence type="ECO:0000313" key="1">
    <source>
        <dbReference type="EMBL" id="SNT66010.1"/>
    </source>
</evidence>
<accession>A0A239PGC1</accession>
<protein>
    <submittedName>
        <fullName evidence="1">FxLD family lantipeptide</fullName>
    </submittedName>
</protein>
<dbReference type="AlphaFoldDB" id="A0A239PGC1"/>
<dbReference type="NCBIfam" id="TIGR04363">
    <property type="entry name" value="LD_lanti_pre"/>
    <property type="match status" value="1"/>
</dbReference>
<evidence type="ECO:0000313" key="2">
    <source>
        <dbReference type="Proteomes" id="UP000198362"/>
    </source>
</evidence>
<proteinExistence type="predicted"/>
<dbReference type="EMBL" id="FZPH01000030">
    <property type="protein sequence ID" value="SNT66010.1"/>
    <property type="molecule type" value="Genomic_DNA"/>
</dbReference>
<reference evidence="1 2" key="1">
    <citation type="submission" date="2017-06" db="EMBL/GenBank/DDBJ databases">
        <authorList>
            <person name="Kim H.J."/>
            <person name="Triplett B.A."/>
        </authorList>
    </citation>
    <scope>NUCLEOTIDE SEQUENCE [LARGE SCALE GENOMIC DNA]</scope>
    <source>
        <strain evidence="1 2">CGMCC 4.5593</strain>
    </source>
</reference>
<keyword evidence="2" id="KW-1185">Reference proteome</keyword>